<feature type="transmembrane region" description="Helical" evidence="9">
    <location>
        <begin position="375"/>
        <end position="394"/>
    </location>
</feature>
<evidence type="ECO:0000256" key="1">
    <source>
        <dbReference type="ARBA" id="ARBA00004651"/>
    </source>
</evidence>
<dbReference type="RefSeq" id="WP_244501567.1">
    <property type="nucleotide sequence ID" value="NZ_FOCF01000006.1"/>
</dbReference>
<feature type="transmembrane region" description="Helical" evidence="9">
    <location>
        <begin position="34"/>
        <end position="58"/>
    </location>
</feature>
<keyword evidence="6 9" id="KW-0812">Transmembrane</keyword>
<dbReference type="InterPro" id="IPR000515">
    <property type="entry name" value="MetI-like"/>
</dbReference>
<dbReference type="InterPro" id="IPR005672">
    <property type="entry name" value="Phosphate_PstA"/>
</dbReference>
<proteinExistence type="inferred from homology"/>
<accession>A0A1H8FWK7</accession>
<dbReference type="STRING" id="1166340.SAMN05192583_2605"/>
<keyword evidence="5 9" id="KW-1003">Cell membrane</keyword>
<evidence type="ECO:0000256" key="8">
    <source>
        <dbReference type="ARBA" id="ARBA00023136"/>
    </source>
</evidence>
<evidence type="ECO:0000256" key="3">
    <source>
        <dbReference type="ARBA" id="ARBA00016864"/>
    </source>
</evidence>
<dbReference type="InterPro" id="IPR035906">
    <property type="entry name" value="MetI-like_sf"/>
</dbReference>
<dbReference type="PANTHER" id="PTHR43470:SF5">
    <property type="entry name" value="PHOSPHATE TRANSPORT SYSTEM PERMEASE PROTEIN PSTA"/>
    <property type="match status" value="1"/>
</dbReference>
<dbReference type="Pfam" id="PF11812">
    <property type="entry name" value="DUF3333"/>
    <property type="match status" value="1"/>
</dbReference>
<evidence type="ECO:0000313" key="11">
    <source>
        <dbReference type="EMBL" id="SEN36143.1"/>
    </source>
</evidence>
<dbReference type="Pfam" id="PF00528">
    <property type="entry name" value="BPD_transp_1"/>
    <property type="match status" value="1"/>
</dbReference>
<dbReference type="CDD" id="cd06261">
    <property type="entry name" value="TM_PBP2"/>
    <property type="match status" value="1"/>
</dbReference>
<sequence length="402" mass="41719">MADLRPHAISAPLGRRLARRRAAERRFRRTCQGAVIVALACLIYLLVTIAVQGVGGFVRTTIALPIDMATASRGPGPSGPAMAGFVDAAAVRAYGPGGARLISDGAWMAVRDTLRADPTLARRRFVIHVPASTAIDMAYKHGGTPAADAMIARLRPHLGSELNTGFLTGADATDPTRAGIAGALEGSLLTMAVTLLLAVPTGVAAAVYLEEFAPRNRWTDLIEVSINNLAAIPSIIFGLLGLALFLGALGLPRSAPLVGGLTLALMTLPMIVIAARGAIRGVAPSVREAAMGIGASPLQVVFHHVMPLALPGVLTGAIIGTARALGETAPLLLIGMRAFIAGSPGSLTRPATALPVQIFLWSDQVDRGFVEKTSAAIIVLLAALLLLNGVAVVWRARVERRA</sequence>
<evidence type="ECO:0000256" key="7">
    <source>
        <dbReference type="ARBA" id="ARBA00022989"/>
    </source>
</evidence>
<evidence type="ECO:0000256" key="9">
    <source>
        <dbReference type="RuleBase" id="RU363043"/>
    </source>
</evidence>
<dbReference type="Proteomes" id="UP000199206">
    <property type="component" value="Unassembled WGS sequence"/>
</dbReference>
<feature type="transmembrane region" description="Helical" evidence="9">
    <location>
        <begin position="188"/>
        <end position="209"/>
    </location>
</feature>
<reference evidence="12" key="1">
    <citation type="submission" date="2016-10" db="EMBL/GenBank/DDBJ databases">
        <authorList>
            <person name="Varghese N."/>
            <person name="Submissions S."/>
        </authorList>
    </citation>
    <scope>NUCLEOTIDE SEQUENCE [LARGE SCALE GENOMIC DNA]</scope>
    <source>
        <strain evidence="12">S6-262</strain>
    </source>
</reference>
<name>A0A1H8FWK7_9SPHN</name>
<evidence type="ECO:0000256" key="5">
    <source>
        <dbReference type="ARBA" id="ARBA00022475"/>
    </source>
</evidence>
<dbReference type="GO" id="GO:0005886">
    <property type="term" value="C:plasma membrane"/>
    <property type="evidence" value="ECO:0007669"/>
    <property type="project" value="UniProtKB-SubCell"/>
</dbReference>
<evidence type="ECO:0000259" key="10">
    <source>
        <dbReference type="PROSITE" id="PS50928"/>
    </source>
</evidence>
<feature type="transmembrane region" description="Helical" evidence="9">
    <location>
        <begin position="300"/>
        <end position="322"/>
    </location>
</feature>
<keyword evidence="12" id="KW-1185">Reference proteome</keyword>
<dbReference type="Gene3D" id="1.10.3720.10">
    <property type="entry name" value="MetI-like"/>
    <property type="match status" value="1"/>
</dbReference>
<keyword evidence="4" id="KW-0813">Transport</keyword>
<dbReference type="NCBIfam" id="TIGR00974">
    <property type="entry name" value="3a0107s02c"/>
    <property type="match status" value="1"/>
</dbReference>
<organism evidence="11 12">
    <name type="scientific">Sphingomonas gellani</name>
    <dbReference type="NCBI Taxonomy" id="1166340"/>
    <lineage>
        <taxon>Bacteria</taxon>
        <taxon>Pseudomonadati</taxon>
        <taxon>Pseudomonadota</taxon>
        <taxon>Alphaproteobacteria</taxon>
        <taxon>Sphingomonadales</taxon>
        <taxon>Sphingomonadaceae</taxon>
        <taxon>Sphingomonas</taxon>
    </lineage>
</organism>
<evidence type="ECO:0000256" key="4">
    <source>
        <dbReference type="ARBA" id="ARBA00022448"/>
    </source>
</evidence>
<dbReference type="SUPFAM" id="SSF161098">
    <property type="entry name" value="MetI-like"/>
    <property type="match status" value="1"/>
</dbReference>
<keyword evidence="7 9" id="KW-1133">Transmembrane helix</keyword>
<dbReference type="InterPro" id="IPR024573">
    <property type="entry name" value="DUF3333"/>
</dbReference>
<dbReference type="AlphaFoldDB" id="A0A1H8FWK7"/>
<protein>
    <recommendedName>
        <fullName evidence="3 9">Phosphate transport system permease protein PstA</fullName>
    </recommendedName>
</protein>
<keyword evidence="8 9" id="KW-0472">Membrane</keyword>
<comment type="subcellular location">
    <subcellularLocation>
        <location evidence="9">Cell inner membrane</location>
        <topology evidence="9">Multi-pass membrane protein</topology>
    </subcellularLocation>
    <subcellularLocation>
        <location evidence="1">Cell membrane</location>
        <topology evidence="1">Multi-pass membrane protein</topology>
    </subcellularLocation>
</comment>
<evidence type="ECO:0000256" key="6">
    <source>
        <dbReference type="ARBA" id="ARBA00022692"/>
    </source>
</evidence>
<evidence type="ECO:0000313" key="12">
    <source>
        <dbReference type="Proteomes" id="UP000199206"/>
    </source>
</evidence>
<dbReference type="GO" id="GO:0035435">
    <property type="term" value="P:phosphate ion transmembrane transport"/>
    <property type="evidence" value="ECO:0007669"/>
    <property type="project" value="InterPro"/>
</dbReference>
<dbReference type="GO" id="GO:0005315">
    <property type="term" value="F:phosphate transmembrane transporter activity"/>
    <property type="evidence" value="ECO:0007669"/>
    <property type="project" value="InterPro"/>
</dbReference>
<dbReference type="EMBL" id="FOCF01000006">
    <property type="protein sequence ID" value="SEN36143.1"/>
    <property type="molecule type" value="Genomic_DNA"/>
</dbReference>
<dbReference type="PANTHER" id="PTHR43470">
    <property type="entry name" value="PHOSPHATE TRANSPORT SYSTEM PERMEASE PROTEIN PSTA-RELATED"/>
    <property type="match status" value="1"/>
</dbReference>
<feature type="transmembrane region" description="Helical" evidence="9">
    <location>
        <begin position="257"/>
        <end position="279"/>
    </location>
</feature>
<feature type="transmembrane region" description="Helical" evidence="9">
    <location>
        <begin position="229"/>
        <end position="251"/>
    </location>
</feature>
<feature type="domain" description="ABC transmembrane type-1" evidence="10">
    <location>
        <begin position="184"/>
        <end position="391"/>
    </location>
</feature>
<gene>
    <name evidence="11" type="ORF">SAMN05192583_2605</name>
</gene>
<evidence type="ECO:0000256" key="2">
    <source>
        <dbReference type="ARBA" id="ARBA00007069"/>
    </source>
</evidence>
<dbReference type="PROSITE" id="PS50928">
    <property type="entry name" value="ABC_TM1"/>
    <property type="match status" value="1"/>
</dbReference>
<comment type="similarity">
    <text evidence="2 9">Belongs to the binding-protein-dependent transport system permease family. CysTW subfamily.</text>
</comment>